<dbReference type="Gene3D" id="1.20.1270.60">
    <property type="entry name" value="Arfaptin homology (AH) domain/BAR domain"/>
    <property type="match status" value="1"/>
</dbReference>
<accession>A0A1Y2EQF0</accession>
<dbReference type="Proteomes" id="UP000193920">
    <property type="component" value="Unassembled WGS sequence"/>
</dbReference>
<keyword evidence="1" id="KW-0175">Coiled coil</keyword>
<dbReference type="OrthoDB" id="205639at2759"/>
<dbReference type="EMBL" id="MCOG01000032">
    <property type="protein sequence ID" value="ORY73752.1"/>
    <property type="molecule type" value="Genomic_DNA"/>
</dbReference>
<protein>
    <recommendedName>
        <fullName evidence="4">BAR domain-containing protein</fullName>
    </recommendedName>
</protein>
<dbReference type="InterPro" id="IPR027267">
    <property type="entry name" value="AH/BAR_dom_sf"/>
</dbReference>
<evidence type="ECO:0008006" key="4">
    <source>
        <dbReference type="Google" id="ProtNLM"/>
    </source>
</evidence>
<sequence length="205" mass="24519">MAMNINEYAKTIEKFGDFDPDLGIIVNEISNTFRNFSDNVTEKANKEKLLNEKNINYINYCKSYKNILQVRDKKQKSKKEYHESLKFCDDELKNLKNDPEYELSGVIPFIDRVYNKMKGANLNLHRKESMEKLEEKIDVLKNKVENSEKDSKMFDKVVANEIEHFNKYQIIDFLKYLNNYINIQAEFFQRNKDLFDKLLENLEQK</sequence>
<name>A0A1Y2EQF0_9FUNG</name>
<evidence type="ECO:0000256" key="1">
    <source>
        <dbReference type="SAM" id="Coils"/>
    </source>
</evidence>
<dbReference type="AlphaFoldDB" id="A0A1Y2EQF0"/>
<organism evidence="2 3">
    <name type="scientific">Neocallimastix californiae</name>
    <dbReference type="NCBI Taxonomy" id="1754190"/>
    <lineage>
        <taxon>Eukaryota</taxon>
        <taxon>Fungi</taxon>
        <taxon>Fungi incertae sedis</taxon>
        <taxon>Chytridiomycota</taxon>
        <taxon>Chytridiomycota incertae sedis</taxon>
        <taxon>Neocallimastigomycetes</taxon>
        <taxon>Neocallimastigales</taxon>
        <taxon>Neocallimastigaceae</taxon>
        <taxon>Neocallimastix</taxon>
    </lineage>
</organism>
<feature type="coiled-coil region" evidence="1">
    <location>
        <begin position="123"/>
        <end position="150"/>
    </location>
</feature>
<proteinExistence type="predicted"/>
<evidence type="ECO:0000313" key="2">
    <source>
        <dbReference type="EMBL" id="ORY73752.1"/>
    </source>
</evidence>
<keyword evidence="3" id="KW-1185">Reference proteome</keyword>
<reference evidence="2 3" key="1">
    <citation type="submission" date="2016-08" db="EMBL/GenBank/DDBJ databases">
        <title>A Parts List for Fungal Cellulosomes Revealed by Comparative Genomics.</title>
        <authorList>
            <consortium name="DOE Joint Genome Institute"/>
            <person name="Haitjema C.H."/>
            <person name="Gilmore S.P."/>
            <person name="Henske J.K."/>
            <person name="Solomon K.V."/>
            <person name="De Groot R."/>
            <person name="Kuo A."/>
            <person name="Mondo S.J."/>
            <person name="Salamov A.A."/>
            <person name="Labutti K."/>
            <person name="Zhao Z."/>
            <person name="Chiniquy J."/>
            <person name="Barry K."/>
            <person name="Brewer H.M."/>
            <person name="Purvine S.O."/>
            <person name="Wright A.T."/>
            <person name="Boxma B."/>
            <person name="Van Alen T."/>
            <person name="Hackstein J.H."/>
            <person name="Baker S.E."/>
            <person name="Grigoriev I.V."/>
            <person name="O'Malley M.A."/>
        </authorList>
    </citation>
    <scope>NUCLEOTIDE SEQUENCE [LARGE SCALE GENOMIC DNA]</scope>
    <source>
        <strain evidence="2 3">G1</strain>
    </source>
</reference>
<dbReference type="STRING" id="1754190.A0A1Y2EQF0"/>
<comment type="caution">
    <text evidence="2">The sequence shown here is derived from an EMBL/GenBank/DDBJ whole genome shotgun (WGS) entry which is preliminary data.</text>
</comment>
<evidence type="ECO:0000313" key="3">
    <source>
        <dbReference type="Proteomes" id="UP000193920"/>
    </source>
</evidence>
<gene>
    <name evidence="2" type="ORF">LY90DRAFT_502937</name>
</gene>